<dbReference type="EMBL" id="BJUX01000014">
    <property type="protein sequence ID" value="GEK89410.1"/>
    <property type="molecule type" value="Genomic_DNA"/>
</dbReference>
<accession>A0A1H7VK80</accession>
<feature type="transmembrane region" description="Helical" evidence="7">
    <location>
        <begin position="235"/>
        <end position="259"/>
    </location>
</feature>
<reference evidence="9 10" key="1">
    <citation type="submission" date="2016-10" db="EMBL/GenBank/DDBJ databases">
        <authorList>
            <person name="de Groot N.N."/>
        </authorList>
    </citation>
    <scope>NUCLEOTIDE SEQUENCE [LARGE SCALE GENOMIC DNA]</scope>
    <source>
        <strain evidence="9 10">DSM 19182</strain>
    </source>
</reference>
<feature type="transmembrane region" description="Helical" evidence="7">
    <location>
        <begin position="159"/>
        <end position="181"/>
    </location>
</feature>
<dbReference type="PANTHER" id="PTHR42770:SF15">
    <property type="entry name" value="GLUTAMATE_GAMMA-AMINOBUTYRATE ANTIPORTER-RELATED"/>
    <property type="match status" value="1"/>
</dbReference>
<feature type="transmembrane region" description="Helical" evidence="7">
    <location>
        <begin position="438"/>
        <end position="458"/>
    </location>
</feature>
<organism evidence="9 10">
    <name type="scientific">Alkalibacterium putridalgicola</name>
    <dbReference type="NCBI Taxonomy" id="426703"/>
    <lineage>
        <taxon>Bacteria</taxon>
        <taxon>Bacillati</taxon>
        <taxon>Bacillota</taxon>
        <taxon>Bacilli</taxon>
        <taxon>Lactobacillales</taxon>
        <taxon>Carnobacteriaceae</taxon>
        <taxon>Alkalibacterium</taxon>
    </lineage>
</organism>
<dbReference type="Gene3D" id="1.20.1740.10">
    <property type="entry name" value="Amino acid/polyamine transporter I"/>
    <property type="match status" value="1"/>
</dbReference>
<feature type="transmembrane region" description="Helical" evidence="7">
    <location>
        <begin position="408"/>
        <end position="432"/>
    </location>
</feature>
<proteinExistence type="predicted"/>
<evidence type="ECO:0000256" key="6">
    <source>
        <dbReference type="ARBA" id="ARBA00023136"/>
    </source>
</evidence>
<dbReference type="OrthoDB" id="3181223at2"/>
<dbReference type="InterPro" id="IPR050367">
    <property type="entry name" value="APC_superfamily"/>
</dbReference>
<gene>
    <name evidence="8" type="ORF">APU01nite_14490</name>
    <name evidence="9" type="ORF">SAMN04488100_12517</name>
</gene>
<feature type="transmembrane region" description="Helical" evidence="7">
    <location>
        <begin position="129"/>
        <end position="147"/>
    </location>
</feature>
<evidence type="ECO:0000313" key="9">
    <source>
        <dbReference type="EMBL" id="SEM09672.1"/>
    </source>
</evidence>
<keyword evidence="3" id="KW-1003">Cell membrane</keyword>
<feature type="transmembrane region" description="Helical" evidence="7">
    <location>
        <begin position="279"/>
        <end position="300"/>
    </location>
</feature>
<keyword evidence="4 7" id="KW-0812">Transmembrane</keyword>
<evidence type="ECO:0000256" key="2">
    <source>
        <dbReference type="ARBA" id="ARBA00022448"/>
    </source>
</evidence>
<dbReference type="Pfam" id="PF13520">
    <property type="entry name" value="AA_permease_2"/>
    <property type="match status" value="1"/>
</dbReference>
<dbReference type="STRING" id="426703.SAMN04488100_12517"/>
<sequence length="462" mass="50753">MEEKIGENIIAEEDVAKVSLFKMVTFTVTGIVVLDTFVAPAALGASSITVWLLTAILFFIPYGLINAELGATYPEDGGIYAWVNRAFGPFQASLVAWYYWVNVAFWMPAVFIAFSAWFSMAYVPAMSNFAAAALAVAMCWLIVFIGIRGVDLSITVTNIAAILKVSVLIVFGIMGVMYAFQNGLANDFSLSSFALNLNFDTIAYSSAIVYNLLGFELISAIASKVDKPEKNIPKMTVFAGILIAAMYIIGTFGVLAAIPAASVDPLDGFFYALKELSTVFGPASGIVFNVTMIVALFTLVSNMISWTLGGVEVLDEAEFTKHTKILGHRNEKFNTPDYSYVLMGIIATLLIVLNFVLSGNANDAFWTILSFSFLIFFLPYLWLFPTVVKLRKVDKDITRPYEIPFGKVGLYFSSIIGFLFIALGIVLLFFTGDGWDPLYHLTLIIGTLLTTLYGVYLYRKSV</sequence>
<dbReference type="RefSeq" id="WP_091488954.1">
    <property type="nucleotide sequence ID" value="NZ_BJUX01000014.1"/>
</dbReference>
<dbReference type="GO" id="GO:0005886">
    <property type="term" value="C:plasma membrane"/>
    <property type="evidence" value="ECO:0007669"/>
    <property type="project" value="UniProtKB-SubCell"/>
</dbReference>
<reference evidence="8 11" key="2">
    <citation type="submission" date="2019-07" db="EMBL/GenBank/DDBJ databases">
        <title>Whole genome shotgun sequence of Alkalibacterium putridalgicola NBRC 103243.</title>
        <authorList>
            <person name="Hosoyama A."/>
            <person name="Uohara A."/>
            <person name="Ohji S."/>
            <person name="Ichikawa N."/>
        </authorList>
    </citation>
    <scope>NUCLEOTIDE SEQUENCE [LARGE SCALE GENOMIC DNA]</scope>
    <source>
        <strain evidence="8 11">NBRC 103243</strain>
    </source>
</reference>
<dbReference type="Proteomes" id="UP000321425">
    <property type="component" value="Unassembled WGS sequence"/>
</dbReference>
<feature type="transmembrane region" description="Helical" evidence="7">
    <location>
        <begin position="20"/>
        <end position="42"/>
    </location>
</feature>
<feature type="transmembrane region" description="Helical" evidence="7">
    <location>
        <begin position="48"/>
        <end position="65"/>
    </location>
</feature>
<dbReference type="EMBL" id="FOBL01000025">
    <property type="protein sequence ID" value="SEM09672.1"/>
    <property type="molecule type" value="Genomic_DNA"/>
</dbReference>
<feature type="transmembrane region" description="Helical" evidence="7">
    <location>
        <begin position="97"/>
        <end position="123"/>
    </location>
</feature>
<name>A0A1H7VK80_9LACT</name>
<dbReference type="GO" id="GO:0022857">
    <property type="term" value="F:transmembrane transporter activity"/>
    <property type="evidence" value="ECO:0007669"/>
    <property type="project" value="InterPro"/>
</dbReference>
<keyword evidence="2" id="KW-0813">Transport</keyword>
<protein>
    <submittedName>
        <fullName evidence="8">Amino acid transporter</fullName>
    </submittedName>
    <submittedName>
        <fullName evidence="9">Amino acid/polyamine/organocation transporter, APC superfamily (TC 2.A.3)</fullName>
    </submittedName>
</protein>
<evidence type="ECO:0000313" key="11">
    <source>
        <dbReference type="Proteomes" id="UP000321425"/>
    </source>
</evidence>
<evidence type="ECO:0000256" key="4">
    <source>
        <dbReference type="ARBA" id="ARBA00022692"/>
    </source>
</evidence>
<feature type="transmembrane region" description="Helical" evidence="7">
    <location>
        <begin position="338"/>
        <end position="358"/>
    </location>
</feature>
<evidence type="ECO:0000256" key="1">
    <source>
        <dbReference type="ARBA" id="ARBA00004651"/>
    </source>
</evidence>
<dbReference type="InterPro" id="IPR002293">
    <property type="entry name" value="AA/rel_permease1"/>
</dbReference>
<evidence type="ECO:0000313" key="8">
    <source>
        <dbReference type="EMBL" id="GEK89410.1"/>
    </source>
</evidence>
<evidence type="ECO:0000256" key="5">
    <source>
        <dbReference type="ARBA" id="ARBA00022989"/>
    </source>
</evidence>
<keyword evidence="11" id="KW-1185">Reference proteome</keyword>
<feature type="transmembrane region" description="Helical" evidence="7">
    <location>
        <begin position="201"/>
        <end position="223"/>
    </location>
</feature>
<dbReference type="PIRSF" id="PIRSF006060">
    <property type="entry name" value="AA_transporter"/>
    <property type="match status" value="1"/>
</dbReference>
<dbReference type="PANTHER" id="PTHR42770">
    <property type="entry name" value="AMINO ACID TRANSPORTER-RELATED"/>
    <property type="match status" value="1"/>
</dbReference>
<comment type="subcellular location">
    <subcellularLocation>
        <location evidence="1">Cell membrane</location>
        <topology evidence="1">Multi-pass membrane protein</topology>
    </subcellularLocation>
</comment>
<feature type="transmembrane region" description="Helical" evidence="7">
    <location>
        <begin position="364"/>
        <end position="388"/>
    </location>
</feature>
<evidence type="ECO:0000313" key="10">
    <source>
        <dbReference type="Proteomes" id="UP000198548"/>
    </source>
</evidence>
<dbReference type="Proteomes" id="UP000198548">
    <property type="component" value="Unassembled WGS sequence"/>
</dbReference>
<keyword evidence="5 7" id="KW-1133">Transmembrane helix</keyword>
<evidence type="ECO:0000256" key="7">
    <source>
        <dbReference type="SAM" id="Phobius"/>
    </source>
</evidence>
<keyword evidence="6 7" id="KW-0472">Membrane</keyword>
<evidence type="ECO:0000256" key="3">
    <source>
        <dbReference type="ARBA" id="ARBA00022475"/>
    </source>
</evidence>
<dbReference type="AlphaFoldDB" id="A0A1H7VK80"/>